<dbReference type="Proteomes" id="UP000667802">
    <property type="component" value="Unassembled WGS sequence"/>
</dbReference>
<comment type="caution">
    <text evidence="2">The sequence shown here is derived from an EMBL/GenBank/DDBJ whole genome shotgun (WGS) entry which is preliminary data.</text>
</comment>
<dbReference type="AlphaFoldDB" id="A0AAP5I5D9"/>
<reference evidence="3" key="1">
    <citation type="journal article" date="2021" name="Science">
        <title>Hunting the eagle killer: A cyanobacterial neurotoxin causes vacuolar myelinopathy.</title>
        <authorList>
            <person name="Breinlinger S."/>
            <person name="Phillips T.J."/>
            <person name="Haram B.N."/>
            <person name="Mares J."/>
            <person name="Martinez Yerena J.A."/>
            <person name="Hrouzek P."/>
            <person name="Sobotka R."/>
            <person name="Henderson W.M."/>
            <person name="Schmieder P."/>
            <person name="Williams S.M."/>
            <person name="Lauderdale J.D."/>
            <person name="Wilde H.D."/>
            <person name="Gerrin W."/>
            <person name="Kust A."/>
            <person name="Washington J.W."/>
            <person name="Wagner C."/>
            <person name="Geier B."/>
            <person name="Liebeke M."/>
            <person name="Enke H."/>
            <person name="Niedermeyer T.H.J."/>
            <person name="Wilde S.B."/>
        </authorList>
    </citation>
    <scope>NUCLEOTIDE SEQUENCE [LARGE SCALE GENOMIC DNA]</scope>
    <source>
        <strain evidence="3">Thurmond2011</strain>
    </source>
</reference>
<gene>
    <name evidence="2" type="ORF">G7B40_012380</name>
</gene>
<accession>A0AAP5I5D9</accession>
<name>A0AAP5I5D9_9CYAN</name>
<protein>
    <submittedName>
        <fullName evidence="2">Uncharacterized protein</fullName>
    </submittedName>
</protein>
<keyword evidence="3" id="KW-1185">Reference proteome</keyword>
<proteinExistence type="predicted"/>
<sequence length="66" mass="7506">MVLLQASYTVGGEQEHKATSERKELENKAKQARSSETLDELKASYDRFKQDGGINLGVYYRLKKVV</sequence>
<evidence type="ECO:0000313" key="2">
    <source>
        <dbReference type="EMBL" id="MDR9895358.1"/>
    </source>
</evidence>
<evidence type="ECO:0000313" key="3">
    <source>
        <dbReference type="Proteomes" id="UP000667802"/>
    </source>
</evidence>
<dbReference type="RefSeq" id="WP_208346013.1">
    <property type="nucleotide sequence ID" value="NZ_CAWQFN010000821.1"/>
</dbReference>
<organism evidence="2 3">
    <name type="scientific">Aetokthonos hydrillicola Thurmond2011</name>
    <dbReference type="NCBI Taxonomy" id="2712845"/>
    <lineage>
        <taxon>Bacteria</taxon>
        <taxon>Bacillati</taxon>
        <taxon>Cyanobacteriota</taxon>
        <taxon>Cyanophyceae</taxon>
        <taxon>Nostocales</taxon>
        <taxon>Hapalosiphonaceae</taxon>
        <taxon>Aetokthonos</taxon>
    </lineage>
</organism>
<evidence type="ECO:0000256" key="1">
    <source>
        <dbReference type="SAM" id="MobiDB-lite"/>
    </source>
</evidence>
<feature type="region of interest" description="Disordered" evidence="1">
    <location>
        <begin position="1"/>
        <end position="33"/>
    </location>
</feature>
<dbReference type="EMBL" id="JAALHA020000004">
    <property type="protein sequence ID" value="MDR9895358.1"/>
    <property type="molecule type" value="Genomic_DNA"/>
</dbReference>
<feature type="compositionally biased region" description="Basic and acidic residues" evidence="1">
    <location>
        <begin position="13"/>
        <end position="29"/>
    </location>
</feature>